<feature type="domain" description="NAA35-like TPR repeats" evidence="6">
    <location>
        <begin position="326"/>
        <end position="719"/>
    </location>
</feature>
<evidence type="ECO:0000256" key="3">
    <source>
        <dbReference type="ARBA" id="ARBA00022490"/>
    </source>
</evidence>
<keyword evidence="7" id="KW-0808">Transferase</keyword>
<organism evidence="7 8">
    <name type="scientific">Lineolata rhizophorae</name>
    <dbReference type="NCBI Taxonomy" id="578093"/>
    <lineage>
        <taxon>Eukaryota</taxon>
        <taxon>Fungi</taxon>
        <taxon>Dikarya</taxon>
        <taxon>Ascomycota</taxon>
        <taxon>Pezizomycotina</taxon>
        <taxon>Dothideomycetes</taxon>
        <taxon>Dothideomycetes incertae sedis</taxon>
        <taxon>Lineolatales</taxon>
        <taxon>Lineolataceae</taxon>
        <taxon>Lineolata</taxon>
    </lineage>
</organism>
<dbReference type="PANTHER" id="PTHR21373:SF0">
    <property type="entry name" value="N-ALPHA-ACETYLTRANSFERASE 35, NATC AUXILIARY SUBUNIT"/>
    <property type="match status" value="1"/>
</dbReference>
<evidence type="ECO:0000313" key="8">
    <source>
        <dbReference type="Proteomes" id="UP000799766"/>
    </source>
</evidence>
<dbReference type="AlphaFoldDB" id="A0A6A6NRP1"/>
<dbReference type="InterPro" id="IPR057983">
    <property type="entry name" value="NAA35-like_N"/>
</dbReference>
<keyword evidence="8" id="KW-1185">Reference proteome</keyword>
<dbReference type="InterPro" id="IPR057982">
    <property type="entry name" value="TPR_NAA35"/>
</dbReference>
<accession>A0A6A6NRP1</accession>
<evidence type="ECO:0000256" key="4">
    <source>
        <dbReference type="SAM" id="Coils"/>
    </source>
</evidence>
<gene>
    <name evidence="7" type="ORF">BDY21DRAFT_103173</name>
</gene>
<name>A0A6A6NRP1_9PEZI</name>
<dbReference type="Pfam" id="PF04112">
    <property type="entry name" value="Mak10"/>
    <property type="match status" value="1"/>
</dbReference>
<dbReference type="EMBL" id="MU001691">
    <property type="protein sequence ID" value="KAF2454411.1"/>
    <property type="molecule type" value="Genomic_DNA"/>
</dbReference>
<reference evidence="7" key="1">
    <citation type="journal article" date="2020" name="Stud. Mycol.">
        <title>101 Dothideomycetes genomes: a test case for predicting lifestyles and emergence of pathogens.</title>
        <authorList>
            <person name="Haridas S."/>
            <person name="Albert R."/>
            <person name="Binder M."/>
            <person name="Bloem J."/>
            <person name="Labutti K."/>
            <person name="Salamov A."/>
            <person name="Andreopoulos B."/>
            <person name="Baker S."/>
            <person name="Barry K."/>
            <person name="Bills G."/>
            <person name="Bluhm B."/>
            <person name="Cannon C."/>
            <person name="Castanera R."/>
            <person name="Culley D."/>
            <person name="Daum C."/>
            <person name="Ezra D."/>
            <person name="Gonzalez J."/>
            <person name="Henrissat B."/>
            <person name="Kuo A."/>
            <person name="Liang C."/>
            <person name="Lipzen A."/>
            <person name="Lutzoni F."/>
            <person name="Magnuson J."/>
            <person name="Mondo S."/>
            <person name="Nolan M."/>
            <person name="Ohm R."/>
            <person name="Pangilinan J."/>
            <person name="Park H.-J."/>
            <person name="Ramirez L."/>
            <person name="Alfaro M."/>
            <person name="Sun H."/>
            <person name="Tritt A."/>
            <person name="Yoshinaga Y."/>
            <person name="Zwiers L.-H."/>
            <person name="Turgeon B."/>
            <person name="Goodwin S."/>
            <person name="Spatafora J."/>
            <person name="Crous P."/>
            <person name="Grigoriev I."/>
        </authorList>
    </citation>
    <scope>NUCLEOTIDE SEQUENCE</scope>
    <source>
        <strain evidence="7">ATCC 16933</strain>
    </source>
</reference>
<comment type="subcellular location">
    <subcellularLocation>
        <location evidence="1">Cytoplasm</location>
    </subcellularLocation>
</comment>
<dbReference type="InterPro" id="IPR007244">
    <property type="entry name" value="Naa35_N"/>
</dbReference>
<dbReference type="Pfam" id="PF25789">
    <property type="entry name" value="TPR_NAA35"/>
    <property type="match status" value="1"/>
</dbReference>
<keyword evidence="3" id="KW-0963">Cytoplasm</keyword>
<dbReference type="Proteomes" id="UP000799766">
    <property type="component" value="Unassembled WGS sequence"/>
</dbReference>
<dbReference type="GO" id="GO:0031417">
    <property type="term" value="C:NatC complex"/>
    <property type="evidence" value="ECO:0007669"/>
    <property type="project" value="InterPro"/>
</dbReference>
<dbReference type="GO" id="GO:0016740">
    <property type="term" value="F:transferase activity"/>
    <property type="evidence" value="ECO:0007669"/>
    <property type="project" value="UniProtKB-KW"/>
</dbReference>
<evidence type="ECO:0000256" key="1">
    <source>
        <dbReference type="ARBA" id="ARBA00004496"/>
    </source>
</evidence>
<evidence type="ECO:0000259" key="6">
    <source>
        <dbReference type="Pfam" id="PF25789"/>
    </source>
</evidence>
<comment type="similarity">
    <text evidence="2">Belongs to the MAK10 family.</text>
</comment>
<feature type="coiled-coil region" evidence="4">
    <location>
        <begin position="654"/>
        <end position="681"/>
    </location>
</feature>
<dbReference type="PANTHER" id="PTHR21373">
    <property type="entry name" value="GLUCOSE REPRESSIBLE PROTEIN MAK10"/>
    <property type="match status" value="1"/>
</dbReference>
<sequence>MPTSPSAPIASRRANASQPSCWDVTAPFFEAAKTLGTGTLVKDEFFTLFEAVGALEIMDPKMDSGFLAPGEDLEDYYDVTQPLSAQQVIGVVDQLLCYEMAWHQGYPLLQTLFTSHYIDVLLGSEPSDINQAVFSSQPDTSNDAGGRLVHLVLRAYCVATIKACDFVTQTVTSQNFFEEEDFSSHTYNRNLLVQVSEDHVVALLEEAEGWLEGEGGVSAIELRDVRLGLLSRIRLRKQFLIALCPGLSSEAQVNFNVIPEMLVGLEETHRFAEPVPTSFSQKIQRHLASTVPPRPIINLPFAEAVKKLSLLSKDAAEACRIQQYLKESPQELRNFLWAFNGRKPTPLAFPRAIPQTILFSMPREDWQLLYLKDLAGLVFPEDPVLDPVNWTIEASPRPGAPKHPGAVTAEIIDTFISQTMEGYYDLYTLPCQNRCRVRRMLRHVILFFDSLYNPCENLDTELQELHKDVVEFPLLTWINYQKLCLVEAMVQLGFELDIYLSDELAEMYWWLSRISAHRCGFLENLSAFARERQTRFLREKSIQKASSVEQTFLRLREMACEARSTELLAEAFSIMYMYLQYQHFIPTPRRPLSTAALRYELRMKPFLTVFPPGLPHFDQCYAELHPYGPYDENDFYPGGSDEEDHDKLPPEALRAEKNKLAQEAQRTIKEAKEQLSAVRKMGPGLGGAGCVAEQWEKNIADVLRACVGAGVALATVDKVVMTKGERVGKELSIEIPPSGERYHDWWIVPKVVVKQ</sequence>
<keyword evidence="4" id="KW-0175">Coiled coil</keyword>
<feature type="domain" description="NAA35-like N-terminal" evidence="5">
    <location>
        <begin position="38"/>
        <end position="200"/>
    </location>
</feature>
<dbReference type="OrthoDB" id="269405at2759"/>
<proteinExistence type="inferred from homology"/>
<evidence type="ECO:0000313" key="7">
    <source>
        <dbReference type="EMBL" id="KAF2454411.1"/>
    </source>
</evidence>
<evidence type="ECO:0000256" key="2">
    <source>
        <dbReference type="ARBA" id="ARBA00006289"/>
    </source>
</evidence>
<evidence type="ECO:0000259" key="5">
    <source>
        <dbReference type="Pfam" id="PF04112"/>
    </source>
</evidence>
<protein>
    <submittedName>
        <fullName evidence="7">Mak10 subunit, NatC N-terminal acetyltransferase-domain-containing protein</fullName>
    </submittedName>
</protein>